<name>Q17IW2_AEDAE</name>
<evidence type="ECO:0000313" key="1">
    <source>
        <dbReference type="EMBL" id="EAT46631.1"/>
    </source>
</evidence>
<dbReference type="EMBL" id="CH477236">
    <property type="protein sequence ID" value="EAT46631.1"/>
    <property type="molecule type" value="Genomic_DNA"/>
</dbReference>
<feature type="non-terminal residue" evidence="1">
    <location>
        <position position="1"/>
    </location>
</feature>
<proteinExistence type="predicted"/>
<evidence type="ECO:0000313" key="2">
    <source>
        <dbReference type="Proteomes" id="UP000682892"/>
    </source>
</evidence>
<gene>
    <name evidence="1" type="ORF">AaeL_AAEL002193</name>
</gene>
<sequence length="257" mass="27837">KRTVTTKQSSVFFYVHTRPLNFSHLPRAALPVRTLPSIPLLAHAFKALPFISCNILCVSPSLSPISLFYFKEQLLPHHVASAANPSSLNEHLSSSVFVRPHATPELEHLAEQPPEAATTGSAADFLLARTGAPIEGDRSAQPVIFRSVDRPIIVTGRFHFRAFGFGLAFGDLVLTRGLFQFVPFPRVLMANGSVQRRRRGLCVVCGKRRQLVFGAVHVVHVDIDSNIATTGTTGVATGTTYILAGCGFLPGGFTARP</sequence>
<organism evidence="1 2">
    <name type="scientific">Aedes aegypti</name>
    <name type="common">Yellowfever mosquito</name>
    <name type="synonym">Culex aegypti</name>
    <dbReference type="NCBI Taxonomy" id="7159"/>
    <lineage>
        <taxon>Eukaryota</taxon>
        <taxon>Metazoa</taxon>
        <taxon>Ecdysozoa</taxon>
        <taxon>Arthropoda</taxon>
        <taxon>Hexapoda</taxon>
        <taxon>Insecta</taxon>
        <taxon>Pterygota</taxon>
        <taxon>Neoptera</taxon>
        <taxon>Endopterygota</taxon>
        <taxon>Diptera</taxon>
        <taxon>Nematocera</taxon>
        <taxon>Culicoidea</taxon>
        <taxon>Culicidae</taxon>
        <taxon>Culicinae</taxon>
        <taxon>Aedini</taxon>
        <taxon>Aedes</taxon>
        <taxon>Stegomyia</taxon>
    </lineage>
</organism>
<dbReference type="HOGENOM" id="CLU_1084014_0_0_1"/>
<dbReference type="Proteomes" id="UP000682892">
    <property type="component" value="Unassembled WGS sequence"/>
</dbReference>
<protein>
    <submittedName>
        <fullName evidence="1">AAEL002193-PA</fullName>
    </submittedName>
</protein>
<reference evidence="1" key="2">
    <citation type="journal article" date="2007" name="Science">
        <title>Genome sequence of Aedes aegypti, a major arbovirus vector.</title>
        <authorList>
            <person name="Nene V."/>
            <person name="Wortman J.R."/>
            <person name="Lawson D."/>
            <person name="Haas B."/>
            <person name="Kodira C."/>
            <person name="Tu Z.J."/>
            <person name="Loftus B."/>
            <person name="Xi Z."/>
            <person name="Megy K."/>
            <person name="Grabherr M."/>
            <person name="Ren Q."/>
            <person name="Zdobnov E.M."/>
            <person name="Lobo N.F."/>
            <person name="Campbell K.S."/>
            <person name="Brown S.E."/>
            <person name="Bonaldo M.F."/>
            <person name="Zhu J."/>
            <person name="Sinkins S.P."/>
            <person name="Hogenkamp D.G."/>
            <person name="Amedeo P."/>
            <person name="Arensburger P."/>
            <person name="Atkinson P.W."/>
            <person name="Bidwell S."/>
            <person name="Biedler J."/>
            <person name="Birney E."/>
            <person name="Bruggner R.V."/>
            <person name="Costas J."/>
            <person name="Coy M.R."/>
            <person name="Crabtree J."/>
            <person name="Crawford M."/>
            <person name="Debruyn B."/>
            <person name="Decaprio D."/>
            <person name="Eiglmeier K."/>
            <person name="Eisenstadt E."/>
            <person name="El-Dorry H."/>
            <person name="Gelbart W.M."/>
            <person name="Gomes S.L."/>
            <person name="Hammond M."/>
            <person name="Hannick L.I."/>
            <person name="Hogan J.R."/>
            <person name="Holmes M.H."/>
            <person name="Jaffe D."/>
            <person name="Johnston J.S."/>
            <person name="Kennedy R.C."/>
            <person name="Koo H."/>
            <person name="Kravitz S."/>
            <person name="Kriventseva E.V."/>
            <person name="Kulp D."/>
            <person name="Labutti K."/>
            <person name="Lee E."/>
            <person name="Li S."/>
            <person name="Lovin D.D."/>
            <person name="Mao C."/>
            <person name="Mauceli E."/>
            <person name="Menck C.F."/>
            <person name="Miller J.R."/>
            <person name="Montgomery P."/>
            <person name="Mori A."/>
            <person name="Nascimento A.L."/>
            <person name="Naveira H.F."/>
            <person name="Nusbaum C."/>
            <person name="O'leary S."/>
            <person name="Orvis J."/>
            <person name="Pertea M."/>
            <person name="Quesneville H."/>
            <person name="Reidenbach K.R."/>
            <person name="Rogers Y.H."/>
            <person name="Roth C.W."/>
            <person name="Schneider J.R."/>
            <person name="Schatz M."/>
            <person name="Shumway M."/>
            <person name="Stanke M."/>
            <person name="Stinson E.O."/>
            <person name="Tubio J.M."/>
            <person name="Vanzee J.P."/>
            <person name="Verjovski-Almeida S."/>
            <person name="Werner D."/>
            <person name="White O."/>
            <person name="Wyder S."/>
            <person name="Zeng Q."/>
            <person name="Zhao Q."/>
            <person name="Zhao Y."/>
            <person name="Hill C.A."/>
            <person name="Raikhel A.S."/>
            <person name="Soares M.B."/>
            <person name="Knudson D.L."/>
            <person name="Lee N.H."/>
            <person name="Galagan J."/>
            <person name="Salzberg S.L."/>
            <person name="Paulsen I.T."/>
            <person name="Dimopoulos G."/>
            <person name="Collins F.H."/>
            <person name="Birren B."/>
            <person name="Fraser-Liggett C.M."/>
            <person name="Severson D.W."/>
        </authorList>
    </citation>
    <scope>NUCLEOTIDE SEQUENCE [LARGE SCALE GENOMIC DNA]</scope>
    <source>
        <strain evidence="1">Liverpool</strain>
    </source>
</reference>
<dbReference type="AlphaFoldDB" id="Q17IW2"/>
<reference evidence="1" key="3">
    <citation type="submission" date="2012-09" db="EMBL/GenBank/DDBJ databases">
        <authorList>
            <consortium name="VectorBase"/>
        </authorList>
    </citation>
    <scope>NUCLEOTIDE SEQUENCE</scope>
    <source>
        <strain evidence="1">Liverpool</strain>
    </source>
</reference>
<reference evidence="1" key="1">
    <citation type="submission" date="2005-10" db="EMBL/GenBank/DDBJ databases">
        <authorList>
            <person name="Loftus B.J."/>
            <person name="Nene V.M."/>
            <person name="Hannick L.I."/>
            <person name="Bidwell S."/>
            <person name="Haas B."/>
            <person name="Amedeo P."/>
            <person name="Orvis J."/>
            <person name="Wortman J.R."/>
            <person name="White O.R."/>
            <person name="Salzberg S."/>
            <person name="Shumway M."/>
            <person name="Koo H."/>
            <person name="Zhao Y."/>
            <person name="Holmes M."/>
            <person name="Miller J."/>
            <person name="Schatz M."/>
            <person name="Pop M."/>
            <person name="Pai G."/>
            <person name="Utterback T."/>
            <person name="Rogers Y.-H."/>
            <person name="Kravitz S."/>
            <person name="Fraser C.M."/>
        </authorList>
    </citation>
    <scope>NUCLEOTIDE SEQUENCE</scope>
    <source>
        <strain evidence="1">Liverpool</strain>
    </source>
</reference>
<dbReference type="PaxDb" id="7159-AAEL002193-PA"/>
<accession>Q17IW2</accession>